<gene>
    <name evidence="3" type="ORF">P8192_01520</name>
</gene>
<organism evidence="3 4">
    <name type="scientific">Citricoccus muralis</name>
    <dbReference type="NCBI Taxonomy" id="169134"/>
    <lineage>
        <taxon>Bacteria</taxon>
        <taxon>Bacillati</taxon>
        <taxon>Actinomycetota</taxon>
        <taxon>Actinomycetes</taxon>
        <taxon>Micrococcales</taxon>
        <taxon>Micrococcaceae</taxon>
        <taxon>Citricoccus</taxon>
    </lineage>
</organism>
<accession>A0ABY8H6R5</accession>
<dbReference type="SUPFAM" id="SSF46785">
    <property type="entry name" value="Winged helix' DNA-binding domain"/>
    <property type="match status" value="1"/>
</dbReference>
<dbReference type="Gene3D" id="1.10.10.10">
    <property type="entry name" value="Winged helix-like DNA-binding domain superfamily/Winged helix DNA-binding domain"/>
    <property type="match status" value="1"/>
</dbReference>
<reference evidence="3 4" key="1">
    <citation type="submission" date="2023-04" db="EMBL/GenBank/DDBJ databases">
        <title>Funneling lignin-derived compounds into biodiesel using alkali-halophilic Citricoccus sp. P2.</title>
        <authorList>
            <person name="Luo C.-B."/>
        </authorList>
    </citation>
    <scope>NUCLEOTIDE SEQUENCE [LARGE SCALE GENOMIC DNA]</scope>
    <source>
        <strain evidence="3 4">P2</strain>
    </source>
</reference>
<evidence type="ECO:0000256" key="1">
    <source>
        <dbReference type="ARBA" id="ARBA00006479"/>
    </source>
</evidence>
<dbReference type="Pfam" id="PF12802">
    <property type="entry name" value="MarR_2"/>
    <property type="match status" value="1"/>
</dbReference>
<comment type="similarity">
    <text evidence="1">Belongs to the ROK (NagC/XylR) family.</text>
</comment>
<dbReference type="RefSeq" id="WP_278157934.1">
    <property type="nucleotide sequence ID" value="NZ_CP121252.1"/>
</dbReference>
<dbReference type="InterPro" id="IPR036390">
    <property type="entry name" value="WH_DNA-bd_sf"/>
</dbReference>
<evidence type="ECO:0000259" key="2">
    <source>
        <dbReference type="Pfam" id="PF12802"/>
    </source>
</evidence>
<dbReference type="PANTHER" id="PTHR18964">
    <property type="entry name" value="ROK (REPRESSOR, ORF, KINASE) FAMILY"/>
    <property type="match status" value="1"/>
</dbReference>
<evidence type="ECO:0000313" key="4">
    <source>
        <dbReference type="Proteomes" id="UP001219037"/>
    </source>
</evidence>
<sequence>MNSETTAPHSLRHANLTTVLDVMRGRGVLTGTDLVQRTGLTRATVIAVCDDLIRRGWVRELEPERDPGVRRGRPARRFTVDQHAGCVVGLDLGVATVTAEVADLNGGELTRVAQRVPGRALDATPAQRIETIKSTVDQALQEAGVQSTAVLAVGIGVATAVDRQGDIAAGYEQAPLFDLGLRTELWGDRGWHVLLENDANLAAMAERWRGVAQGIDDLAVMLAGERLGAGVLTSGRLLHGRHGGAGEVGMLPLDSGVISDDGIARLARQWGSAALAEGEPTLIRDLVGPDTHRASARFVFEAAAQHDEVALRILDRIARRMARVMAALGAVVDPELVVIAGAVSTSAAALVPVINEELASLSPNPPRVEVSGLGAGAVVTGAVRLALDFVEENMLSLTPAAATSGA</sequence>
<protein>
    <submittedName>
        <fullName evidence="3">ROK family transcriptional regulator</fullName>
    </submittedName>
</protein>
<feature type="domain" description="HTH marR-type" evidence="2">
    <location>
        <begin position="23"/>
        <end position="71"/>
    </location>
</feature>
<dbReference type="PANTHER" id="PTHR18964:SF149">
    <property type="entry name" value="BIFUNCTIONAL UDP-N-ACETYLGLUCOSAMINE 2-EPIMERASE_N-ACETYLMANNOSAMINE KINASE"/>
    <property type="match status" value="1"/>
</dbReference>
<proteinExistence type="inferred from homology"/>
<dbReference type="InterPro" id="IPR000600">
    <property type="entry name" value="ROK"/>
</dbReference>
<name>A0ABY8H6R5_9MICC</name>
<evidence type="ECO:0000313" key="3">
    <source>
        <dbReference type="EMBL" id="WFP16835.1"/>
    </source>
</evidence>
<dbReference type="Gene3D" id="3.30.420.40">
    <property type="match status" value="2"/>
</dbReference>
<dbReference type="Proteomes" id="UP001219037">
    <property type="component" value="Chromosome"/>
</dbReference>
<dbReference type="EMBL" id="CP121252">
    <property type="protein sequence ID" value="WFP16835.1"/>
    <property type="molecule type" value="Genomic_DNA"/>
</dbReference>
<dbReference type="InterPro" id="IPR036388">
    <property type="entry name" value="WH-like_DNA-bd_sf"/>
</dbReference>
<dbReference type="Pfam" id="PF00480">
    <property type="entry name" value="ROK"/>
    <property type="match status" value="1"/>
</dbReference>
<keyword evidence="4" id="KW-1185">Reference proteome</keyword>
<dbReference type="InterPro" id="IPR000835">
    <property type="entry name" value="HTH_MarR-typ"/>
</dbReference>
<dbReference type="SUPFAM" id="SSF53067">
    <property type="entry name" value="Actin-like ATPase domain"/>
    <property type="match status" value="1"/>
</dbReference>
<dbReference type="InterPro" id="IPR043129">
    <property type="entry name" value="ATPase_NBD"/>
</dbReference>